<evidence type="ECO:0000313" key="3">
    <source>
        <dbReference type="Proteomes" id="UP000314294"/>
    </source>
</evidence>
<reference evidence="2 3" key="1">
    <citation type="submission" date="2019-03" db="EMBL/GenBank/DDBJ databases">
        <title>First draft genome of Liparis tanakae, snailfish: a comprehensive survey of snailfish specific genes.</title>
        <authorList>
            <person name="Kim W."/>
            <person name="Song I."/>
            <person name="Jeong J.-H."/>
            <person name="Kim D."/>
            <person name="Kim S."/>
            <person name="Ryu S."/>
            <person name="Song J.Y."/>
            <person name="Lee S.K."/>
        </authorList>
    </citation>
    <scope>NUCLEOTIDE SEQUENCE [LARGE SCALE GENOMIC DNA]</scope>
    <source>
        <tissue evidence="2">Muscle</tissue>
    </source>
</reference>
<organism evidence="2 3">
    <name type="scientific">Liparis tanakae</name>
    <name type="common">Tanaka's snailfish</name>
    <dbReference type="NCBI Taxonomy" id="230148"/>
    <lineage>
        <taxon>Eukaryota</taxon>
        <taxon>Metazoa</taxon>
        <taxon>Chordata</taxon>
        <taxon>Craniata</taxon>
        <taxon>Vertebrata</taxon>
        <taxon>Euteleostomi</taxon>
        <taxon>Actinopterygii</taxon>
        <taxon>Neopterygii</taxon>
        <taxon>Teleostei</taxon>
        <taxon>Neoteleostei</taxon>
        <taxon>Acanthomorphata</taxon>
        <taxon>Eupercaria</taxon>
        <taxon>Perciformes</taxon>
        <taxon>Cottioidei</taxon>
        <taxon>Cottales</taxon>
        <taxon>Liparidae</taxon>
        <taxon>Liparis</taxon>
    </lineage>
</organism>
<proteinExistence type="predicted"/>
<dbReference type="Proteomes" id="UP000314294">
    <property type="component" value="Unassembled WGS sequence"/>
</dbReference>
<feature type="region of interest" description="Disordered" evidence="1">
    <location>
        <begin position="40"/>
        <end position="65"/>
    </location>
</feature>
<protein>
    <submittedName>
        <fullName evidence="2">Uncharacterized protein</fullName>
    </submittedName>
</protein>
<dbReference type="EMBL" id="SRLO01000979">
    <property type="protein sequence ID" value="TNN43259.1"/>
    <property type="molecule type" value="Genomic_DNA"/>
</dbReference>
<sequence>MERHMFIHQQHLACSGGLVGLFANMPVHKCQQVCRIAHREAEPTGPSGRSRHSFNNTCAKDYQSN</sequence>
<dbReference type="AlphaFoldDB" id="A0A4Z2FQ34"/>
<evidence type="ECO:0000256" key="1">
    <source>
        <dbReference type="SAM" id="MobiDB-lite"/>
    </source>
</evidence>
<comment type="caution">
    <text evidence="2">The sequence shown here is derived from an EMBL/GenBank/DDBJ whole genome shotgun (WGS) entry which is preliminary data.</text>
</comment>
<gene>
    <name evidence="2" type="ORF">EYF80_046540</name>
</gene>
<evidence type="ECO:0000313" key="2">
    <source>
        <dbReference type="EMBL" id="TNN43259.1"/>
    </source>
</evidence>
<keyword evidence="3" id="KW-1185">Reference proteome</keyword>
<accession>A0A4Z2FQ34</accession>
<feature type="compositionally biased region" description="Polar residues" evidence="1">
    <location>
        <begin position="53"/>
        <end position="65"/>
    </location>
</feature>
<name>A0A4Z2FQ34_9TELE</name>